<comment type="similarity">
    <text evidence="1">Belongs to the 'phage' integrase family.</text>
</comment>
<dbReference type="GO" id="GO:0003677">
    <property type="term" value="F:DNA binding"/>
    <property type="evidence" value="ECO:0007669"/>
    <property type="project" value="UniProtKB-UniRule"/>
</dbReference>
<dbReference type="STRING" id="1121130.GCA_000519105_00219"/>
<dbReference type="PANTHER" id="PTHR30349:SF64">
    <property type="entry name" value="PROPHAGE INTEGRASE INTD-RELATED"/>
    <property type="match status" value="1"/>
</dbReference>
<evidence type="ECO:0000256" key="2">
    <source>
        <dbReference type="ARBA" id="ARBA00022908"/>
    </source>
</evidence>
<evidence type="ECO:0000256" key="1">
    <source>
        <dbReference type="ARBA" id="ARBA00008857"/>
    </source>
</evidence>
<dbReference type="AlphaFoldDB" id="A0A412X621"/>
<dbReference type="RefSeq" id="WP_118258500.1">
    <property type="nucleotide sequence ID" value="NZ_CALBWO010000039.1"/>
</dbReference>
<proteinExistence type="inferred from homology"/>
<dbReference type="PROSITE" id="PS51898">
    <property type="entry name" value="TYR_RECOMBINASE"/>
    <property type="match status" value="1"/>
</dbReference>
<dbReference type="InterPro" id="IPR002104">
    <property type="entry name" value="Integrase_catalytic"/>
</dbReference>
<name>A0A412X621_9BACT</name>
<evidence type="ECO:0000259" key="6">
    <source>
        <dbReference type="PROSITE" id="PS51898"/>
    </source>
</evidence>
<dbReference type="Proteomes" id="UP000283589">
    <property type="component" value="Unassembled WGS sequence"/>
</dbReference>
<dbReference type="GO" id="GO:0006310">
    <property type="term" value="P:DNA recombination"/>
    <property type="evidence" value="ECO:0007669"/>
    <property type="project" value="UniProtKB-KW"/>
</dbReference>
<dbReference type="InterPro" id="IPR013762">
    <property type="entry name" value="Integrase-like_cat_sf"/>
</dbReference>
<organism evidence="8 9">
    <name type="scientific">Butyricimonas virosa</name>
    <dbReference type="NCBI Taxonomy" id="544645"/>
    <lineage>
        <taxon>Bacteria</taxon>
        <taxon>Pseudomonadati</taxon>
        <taxon>Bacteroidota</taxon>
        <taxon>Bacteroidia</taxon>
        <taxon>Bacteroidales</taxon>
        <taxon>Odoribacteraceae</taxon>
        <taxon>Butyricimonas</taxon>
    </lineage>
</organism>
<feature type="domain" description="Core-binding (CB)" evidence="7">
    <location>
        <begin position="1"/>
        <end position="87"/>
    </location>
</feature>
<dbReference type="InterPro" id="IPR050090">
    <property type="entry name" value="Tyrosine_recombinase_XerCD"/>
</dbReference>
<dbReference type="PANTHER" id="PTHR30349">
    <property type="entry name" value="PHAGE INTEGRASE-RELATED"/>
    <property type="match status" value="1"/>
</dbReference>
<dbReference type="PROSITE" id="PS51900">
    <property type="entry name" value="CB"/>
    <property type="match status" value="1"/>
</dbReference>
<comment type="caution">
    <text evidence="8">The sequence shown here is derived from an EMBL/GenBank/DDBJ whole genome shotgun (WGS) entry which is preliminary data.</text>
</comment>
<dbReference type="Gene3D" id="1.10.443.10">
    <property type="entry name" value="Intergrase catalytic core"/>
    <property type="match status" value="1"/>
</dbReference>
<dbReference type="InterPro" id="IPR044068">
    <property type="entry name" value="CB"/>
</dbReference>
<evidence type="ECO:0000256" key="4">
    <source>
        <dbReference type="ARBA" id="ARBA00023172"/>
    </source>
</evidence>
<evidence type="ECO:0000256" key="5">
    <source>
        <dbReference type="PROSITE-ProRule" id="PRU01248"/>
    </source>
</evidence>
<feature type="domain" description="Tyr recombinase" evidence="6">
    <location>
        <begin position="109"/>
        <end position="297"/>
    </location>
</feature>
<keyword evidence="3 5" id="KW-0238">DNA-binding</keyword>
<dbReference type="GO" id="GO:0015074">
    <property type="term" value="P:DNA integration"/>
    <property type="evidence" value="ECO:0007669"/>
    <property type="project" value="UniProtKB-KW"/>
</dbReference>
<protein>
    <submittedName>
        <fullName evidence="8">Recombinase</fullName>
    </submittedName>
</protein>
<accession>A0A412X621</accession>
<gene>
    <name evidence="8" type="ORF">DWW18_02345</name>
</gene>
<sequence>MKREFLTQFMERLIVELEREQRDGTAHVYQSTLKRLKKFANGREVSFKQLTPEWLSQFERKLLSDQLKWNSISTYMRTLRSVYNQAVERGIASYIPRLFSRVHTGIDCQVKRAVSPEVICRLMTDKKPLPERLSFTRDMFVLLFLLRGMPFVDLAFLRKCDLQGNVIVYHRHKTRRKLTVVVCPEAMAIIEKYRDMYPDSPYLLPIIQDPKQDEYRQYARMLRLHNYRLRQVGYFLKIREQLSTYVARHTWATTALRQNYNSSLICDAMGHSSVKVTETYFQRYREDEVNQLNNALVAFVLSKKVLC</sequence>
<dbReference type="EMBL" id="QRZA01000002">
    <property type="protein sequence ID" value="RGV36275.1"/>
    <property type="molecule type" value="Genomic_DNA"/>
</dbReference>
<evidence type="ECO:0000259" key="7">
    <source>
        <dbReference type="PROSITE" id="PS51900"/>
    </source>
</evidence>
<dbReference type="InterPro" id="IPR010998">
    <property type="entry name" value="Integrase_recombinase_N"/>
</dbReference>
<dbReference type="InterPro" id="IPR011010">
    <property type="entry name" value="DNA_brk_join_enz"/>
</dbReference>
<dbReference type="Pfam" id="PF13102">
    <property type="entry name" value="Phage_int_SAM_5"/>
    <property type="match status" value="1"/>
</dbReference>
<keyword evidence="2" id="KW-0229">DNA integration</keyword>
<dbReference type="Pfam" id="PF00589">
    <property type="entry name" value="Phage_integrase"/>
    <property type="match status" value="1"/>
</dbReference>
<dbReference type="SUPFAM" id="SSF56349">
    <property type="entry name" value="DNA breaking-rejoining enzymes"/>
    <property type="match status" value="1"/>
</dbReference>
<evidence type="ECO:0000313" key="8">
    <source>
        <dbReference type="EMBL" id="RGV36275.1"/>
    </source>
</evidence>
<dbReference type="Gene3D" id="1.10.150.130">
    <property type="match status" value="1"/>
</dbReference>
<reference evidence="8 9" key="1">
    <citation type="submission" date="2018-08" db="EMBL/GenBank/DDBJ databases">
        <title>A genome reference for cultivated species of the human gut microbiota.</title>
        <authorList>
            <person name="Zou Y."/>
            <person name="Xue W."/>
            <person name="Luo G."/>
        </authorList>
    </citation>
    <scope>NUCLEOTIDE SEQUENCE [LARGE SCALE GENOMIC DNA]</scope>
    <source>
        <strain evidence="8 9">AF14-49</strain>
    </source>
</reference>
<keyword evidence="4" id="KW-0233">DNA recombination</keyword>
<dbReference type="InterPro" id="IPR025269">
    <property type="entry name" value="SAM-like_dom"/>
</dbReference>
<evidence type="ECO:0000313" key="9">
    <source>
        <dbReference type="Proteomes" id="UP000283589"/>
    </source>
</evidence>
<evidence type="ECO:0000256" key="3">
    <source>
        <dbReference type="ARBA" id="ARBA00023125"/>
    </source>
</evidence>